<dbReference type="AlphaFoldDB" id="A0A3L8D1Z5"/>
<evidence type="ECO:0000313" key="22">
    <source>
        <dbReference type="Proteomes" id="UP000279307"/>
    </source>
</evidence>
<keyword evidence="9" id="KW-0999">Mitochondrion inner membrane</keyword>
<evidence type="ECO:0000256" key="3">
    <source>
        <dbReference type="ARBA" id="ARBA00007012"/>
    </source>
</evidence>
<keyword evidence="12 19" id="KW-1133">Transmembrane helix</keyword>
<protein>
    <recommendedName>
        <fullName evidence="5">NADH-ubiquinone oxidoreductase chain 2</fullName>
        <ecNumber evidence="4">7.1.1.2</ecNumber>
    </recommendedName>
    <alternativeName>
        <fullName evidence="17">NADH dehydrogenase subunit 2</fullName>
    </alternativeName>
</protein>
<keyword evidence="7" id="KW-0679">Respiratory chain</keyword>
<evidence type="ECO:0000256" key="14">
    <source>
        <dbReference type="ARBA" id="ARBA00023075"/>
    </source>
</evidence>
<sequence length="333" mass="39925">MFYYYLNLFILALSTLITLLTNDLIMIWFIMEINNFMYTTHLTMYMKNKKMIFLYFFIQITASFILIISLTINSLKFNNLMILILMMSSLLMKLGLPPFHLWLPLISMHMKWFTIFILFTIQKIIPFVLMWLLNFHSSLFFLPIILSMIIPPFMMLNINNFKKFMAYSSINQTGWMLLLILFSSTTWMFYFMFYSLTFFLVTSLFKIFKIKSFSWLKSNFFMKFMMMFSMMNMSGLPPFSFFIIKWYTMFLFISSTKLNIIMPLIMLFSSLLMLYIYINLIVKMTLTHSSNIKLIIYPSPLMTPPSPFYNINMNTNFIIYFMAPMLSILLIMI</sequence>
<evidence type="ECO:0000256" key="18">
    <source>
        <dbReference type="ARBA" id="ARBA00049551"/>
    </source>
</evidence>
<dbReference type="PANTHER" id="PTHR46552:SF1">
    <property type="entry name" value="NADH-UBIQUINONE OXIDOREDUCTASE CHAIN 2"/>
    <property type="match status" value="1"/>
</dbReference>
<proteinExistence type="inferred from homology"/>
<comment type="subcellular location">
    <subcellularLocation>
        <location evidence="2">Mitochondrion inner membrane</location>
        <topology evidence="2">Multi-pass membrane protein</topology>
    </subcellularLocation>
</comment>
<keyword evidence="13" id="KW-0520">NAD</keyword>
<keyword evidence="10" id="KW-1278">Translocase</keyword>
<keyword evidence="15 21" id="KW-0496">Mitochondrion</keyword>
<feature type="transmembrane region" description="Helical" evidence="19">
    <location>
        <begin position="6"/>
        <end position="31"/>
    </location>
</feature>
<comment type="similarity">
    <text evidence="3">Belongs to the complex I subunit 2 family.</text>
</comment>
<keyword evidence="6" id="KW-0813">Transport</keyword>
<feature type="transmembrane region" description="Helical" evidence="19">
    <location>
        <begin position="317"/>
        <end position="332"/>
    </location>
</feature>
<feature type="domain" description="NADH:quinone oxidoreductase/Mrp antiporter transmembrane" evidence="20">
    <location>
        <begin position="58"/>
        <end position="262"/>
    </location>
</feature>
<evidence type="ECO:0000256" key="10">
    <source>
        <dbReference type="ARBA" id="ARBA00022967"/>
    </source>
</evidence>
<feature type="transmembrane region" description="Helical" evidence="19">
    <location>
        <begin position="260"/>
        <end position="282"/>
    </location>
</feature>
<dbReference type="EC" id="7.1.1.2" evidence="4"/>
<evidence type="ECO:0000256" key="2">
    <source>
        <dbReference type="ARBA" id="ARBA00004448"/>
    </source>
</evidence>
<dbReference type="GO" id="GO:0008137">
    <property type="term" value="F:NADH dehydrogenase (ubiquinone) activity"/>
    <property type="evidence" value="ECO:0007669"/>
    <property type="project" value="UniProtKB-EC"/>
</dbReference>
<comment type="function">
    <text evidence="1">Core subunit of the mitochondrial membrane respiratory chain NADH dehydrogenase (Complex I) that is believed to belong to the minimal assembly required for catalysis. Complex I functions in the transfer of electrons from NADH to the respiratory chain. The immediate electron acceptor for the enzyme is believed to be ubiquinone.</text>
</comment>
<keyword evidence="16 19" id="KW-0472">Membrane</keyword>
<evidence type="ECO:0000256" key="5">
    <source>
        <dbReference type="ARBA" id="ARBA00021008"/>
    </source>
</evidence>
<dbReference type="InterPro" id="IPR050175">
    <property type="entry name" value="Complex_I_Subunit_2"/>
</dbReference>
<feature type="transmembrane region" description="Helical" evidence="19">
    <location>
        <begin position="139"/>
        <end position="157"/>
    </location>
</feature>
<dbReference type="Pfam" id="PF00361">
    <property type="entry name" value="Proton_antipo_M"/>
    <property type="match status" value="1"/>
</dbReference>
<reference evidence="21 22" key="1">
    <citation type="journal article" date="2018" name="Genome Res.">
        <title>The genomic architecture and molecular evolution of ant odorant receptors.</title>
        <authorList>
            <person name="McKenzie S.K."/>
            <person name="Kronauer D.J.C."/>
        </authorList>
    </citation>
    <scope>NUCLEOTIDE SEQUENCE [LARGE SCALE GENOMIC DNA]</scope>
    <source>
        <strain evidence="21">Clonal line C1</strain>
    </source>
</reference>
<keyword evidence="14" id="KW-0830">Ubiquinone</keyword>
<dbReference type="EMBL" id="QOIP01000140">
    <property type="protein sequence ID" value="RLU14632.1"/>
    <property type="molecule type" value="Genomic_DNA"/>
</dbReference>
<comment type="catalytic activity">
    <reaction evidence="18">
        <text>a ubiquinone + NADH + 5 H(+)(in) = a ubiquinol + NAD(+) + 4 H(+)(out)</text>
        <dbReference type="Rhea" id="RHEA:29091"/>
        <dbReference type="Rhea" id="RHEA-COMP:9565"/>
        <dbReference type="Rhea" id="RHEA-COMP:9566"/>
        <dbReference type="ChEBI" id="CHEBI:15378"/>
        <dbReference type="ChEBI" id="CHEBI:16389"/>
        <dbReference type="ChEBI" id="CHEBI:17976"/>
        <dbReference type="ChEBI" id="CHEBI:57540"/>
        <dbReference type="ChEBI" id="CHEBI:57945"/>
        <dbReference type="EC" id="7.1.1.2"/>
    </reaction>
</comment>
<evidence type="ECO:0000256" key="17">
    <source>
        <dbReference type="ARBA" id="ARBA00031028"/>
    </source>
</evidence>
<evidence type="ECO:0000256" key="9">
    <source>
        <dbReference type="ARBA" id="ARBA00022792"/>
    </source>
</evidence>
<evidence type="ECO:0000256" key="16">
    <source>
        <dbReference type="ARBA" id="ARBA00023136"/>
    </source>
</evidence>
<evidence type="ECO:0000256" key="8">
    <source>
        <dbReference type="ARBA" id="ARBA00022692"/>
    </source>
</evidence>
<feature type="transmembrane region" description="Helical" evidence="19">
    <location>
        <begin position="220"/>
        <end position="248"/>
    </location>
</feature>
<evidence type="ECO:0000259" key="20">
    <source>
        <dbReference type="Pfam" id="PF00361"/>
    </source>
</evidence>
<feature type="transmembrane region" description="Helical" evidence="19">
    <location>
        <begin position="115"/>
        <end position="133"/>
    </location>
</feature>
<dbReference type="InterPro" id="IPR001750">
    <property type="entry name" value="ND/Mrp_TM"/>
</dbReference>
<dbReference type="Proteomes" id="UP000279307">
    <property type="component" value="Mitochondrion MT"/>
</dbReference>
<evidence type="ECO:0000256" key="7">
    <source>
        <dbReference type="ARBA" id="ARBA00022660"/>
    </source>
</evidence>
<evidence type="ECO:0000256" key="12">
    <source>
        <dbReference type="ARBA" id="ARBA00022989"/>
    </source>
</evidence>
<keyword evidence="8 19" id="KW-0812">Transmembrane</keyword>
<evidence type="ECO:0000256" key="11">
    <source>
        <dbReference type="ARBA" id="ARBA00022982"/>
    </source>
</evidence>
<evidence type="ECO:0000256" key="1">
    <source>
        <dbReference type="ARBA" id="ARBA00003257"/>
    </source>
</evidence>
<dbReference type="PANTHER" id="PTHR46552">
    <property type="entry name" value="NADH-UBIQUINONE OXIDOREDUCTASE CHAIN 2"/>
    <property type="match status" value="1"/>
</dbReference>
<accession>A0A3L8D1Z5</accession>
<evidence type="ECO:0000256" key="19">
    <source>
        <dbReference type="SAM" id="Phobius"/>
    </source>
</evidence>
<geneLocation type="mitochondrion" evidence="21"/>
<evidence type="ECO:0000256" key="4">
    <source>
        <dbReference type="ARBA" id="ARBA00012944"/>
    </source>
</evidence>
<evidence type="ECO:0000313" key="21">
    <source>
        <dbReference type="EMBL" id="RLU14632.1"/>
    </source>
</evidence>
<feature type="transmembrane region" description="Helical" evidence="19">
    <location>
        <begin position="52"/>
        <end position="74"/>
    </location>
</feature>
<evidence type="ECO:0000256" key="13">
    <source>
        <dbReference type="ARBA" id="ARBA00023027"/>
    </source>
</evidence>
<comment type="caution">
    <text evidence="21">The sequence shown here is derived from an EMBL/GenBank/DDBJ whole genome shotgun (WGS) entry which is preliminary data.</text>
</comment>
<organism evidence="21 22">
    <name type="scientific">Ooceraea biroi</name>
    <name type="common">Clonal raider ant</name>
    <name type="synonym">Cerapachys biroi</name>
    <dbReference type="NCBI Taxonomy" id="2015173"/>
    <lineage>
        <taxon>Eukaryota</taxon>
        <taxon>Metazoa</taxon>
        <taxon>Ecdysozoa</taxon>
        <taxon>Arthropoda</taxon>
        <taxon>Hexapoda</taxon>
        <taxon>Insecta</taxon>
        <taxon>Pterygota</taxon>
        <taxon>Neoptera</taxon>
        <taxon>Endopterygota</taxon>
        <taxon>Hymenoptera</taxon>
        <taxon>Apocrita</taxon>
        <taxon>Aculeata</taxon>
        <taxon>Formicoidea</taxon>
        <taxon>Formicidae</taxon>
        <taxon>Dorylinae</taxon>
        <taxon>Ooceraea</taxon>
    </lineage>
</organism>
<name>A0A3L8D1Z5_OOCBI</name>
<dbReference type="GO" id="GO:0005743">
    <property type="term" value="C:mitochondrial inner membrane"/>
    <property type="evidence" value="ECO:0007669"/>
    <property type="project" value="UniProtKB-SubCell"/>
</dbReference>
<evidence type="ECO:0000256" key="6">
    <source>
        <dbReference type="ARBA" id="ARBA00022448"/>
    </source>
</evidence>
<feature type="transmembrane region" description="Helical" evidence="19">
    <location>
        <begin position="188"/>
        <end position="208"/>
    </location>
</feature>
<gene>
    <name evidence="21" type="ORF">DMN91_013087</name>
</gene>
<evidence type="ECO:0000256" key="15">
    <source>
        <dbReference type="ARBA" id="ARBA00023128"/>
    </source>
</evidence>
<dbReference type="GO" id="GO:0006120">
    <property type="term" value="P:mitochondrial electron transport, NADH to ubiquinone"/>
    <property type="evidence" value="ECO:0007669"/>
    <property type="project" value="TreeGrafter"/>
</dbReference>
<keyword evidence="11" id="KW-0249">Electron transport</keyword>
<feature type="transmembrane region" description="Helical" evidence="19">
    <location>
        <begin position="80"/>
        <end position="103"/>
    </location>
</feature>